<dbReference type="RefSeq" id="WP_125977938.1">
    <property type="nucleotide sequence ID" value="NZ_BAAADY010000021.1"/>
</dbReference>
<dbReference type="AlphaFoldDB" id="A0A7X5XWM4"/>
<dbReference type="Proteomes" id="UP000531251">
    <property type="component" value="Unassembled WGS sequence"/>
</dbReference>
<feature type="transmembrane region" description="Helical" evidence="1">
    <location>
        <begin position="147"/>
        <end position="173"/>
    </location>
</feature>
<gene>
    <name evidence="2" type="ORF">GGR89_000974</name>
</gene>
<organism evidence="2 3">
    <name type="scientific">Sphingomonas trueperi</name>
    <dbReference type="NCBI Taxonomy" id="53317"/>
    <lineage>
        <taxon>Bacteria</taxon>
        <taxon>Pseudomonadati</taxon>
        <taxon>Pseudomonadota</taxon>
        <taxon>Alphaproteobacteria</taxon>
        <taxon>Sphingomonadales</taxon>
        <taxon>Sphingomonadaceae</taxon>
        <taxon>Sphingomonas</taxon>
    </lineage>
</organism>
<feature type="transmembrane region" description="Helical" evidence="1">
    <location>
        <begin position="194"/>
        <end position="226"/>
    </location>
</feature>
<keyword evidence="1" id="KW-0472">Membrane</keyword>
<keyword evidence="1" id="KW-0812">Transmembrane</keyword>
<feature type="transmembrane region" description="Helical" evidence="1">
    <location>
        <begin position="232"/>
        <end position="257"/>
    </location>
</feature>
<feature type="transmembrane region" description="Helical" evidence="1">
    <location>
        <begin position="53"/>
        <end position="77"/>
    </location>
</feature>
<evidence type="ECO:0000256" key="1">
    <source>
        <dbReference type="SAM" id="Phobius"/>
    </source>
</evidence>
<feature type="transmembrane region" description="Helical" evidence="1">
    <location>
        <begin position="98"/>
        <end position="121"/>
    </location>
</feature>
<protein>
    <recommendedName>
        <fullName evidence="4">Glycerophosphoryl diester phosphodiesterase family protein</fullName>
    </recommendedName>
</protein>
<keyword evidence="3" id="KW-1185">Reference proteome</keyword>
<sequence length="274" mass="28057">MAKMGIVWDRTTAFVGERLGALAPITLATLVAPAVASSCLSVAFAIASPGTRLGVGVLAVLLSLVSFWGTLVVMALATGDESLAAAGRAAARRLPATLLVSLALGLAFVALAVPLGLILVARGYDVTAMAAGQGGSVVVDPQTSAMVALWMLVLVAVCLFAFARLVLVSAVVLRERVAFAAIRRSWALTRGHGWRIFGMLLLFLLIATIAQLAAQAVFGSVFALLLGNAPGLTAALVLTTIVTACVQGAAMLLLAAFQGKLYVALTTSDSVWPA</sequence>
<feature type="transmembrane region" description="Helical" evidence="1">
    <location>
        <begin position="21"/>
        <end position="47"/>
    </location>
</feature>
<dbReference type="EMBL" id="JAATJB010000002">
    <property type="protein sequence ID" value="NJB96674.1"/>
    <property type="molecule type" value="Genomic_DNA"/>
</dbReference>
<evidence type="ECO:0000313" key="3">
    <source>
        <dbReference type="Proteomes" id="UP000531251"/>
    </source>
</evidence>
<reference evidence="2 3" key="1">
    <citation type="submission" date="2020-03" db="EMBL/GenBank/DDBJ databases">
        <title>Genomic Encyclopedia of Type Strains, Phase IV (KMG-IV): sequencing the most valuable type-strain genomes for metagenomic binning, comparative biology and taxonomic classification.</title>
        <authorList>
            <person name="Goeker M."/>
        </authorList>
    </citation>
    <scope>NUCLEOTIDE SEQUENCE [LARGE SCALE GENOMIC DNA]</scope>
    <source>
        <strain evidence="2 3">DSM 7225</strain>
    </source>
</reference>
<comment type="caution">
    <text evidence="2">The sequence shown here is derived from an EMBL/GenBank/DDBJ whole genome shotgun (WGS) entry which is preliminary data.</text>
</comment>
<proteinExistence type="predicted"/>
<keyword evidence="1" id="KW-1133">Transmembrane helix</keyword>
<name>A0A7X5XWM4_9SPHN</name>
<accession>A0A7X5XWM4</accession>
<evidence type="ECO:0000313" key="2">
    <source>
        <dbReference type="EMBL" id="NJB96674.1"/>
    </source>
</evidence>
<evidence type="ECO:0008006" key="4">
    <source>
        <dbReference type="Google" id="ProtNLM"/>
    </source>
</evidence>